<dbReference type="AlphaFoldDB" id="A0A2A4I5H1"/>
<dbReference type="InterPro" id="IPR044862">
    <property type="entry name" value="Pro_4_hyd_alph_FE2OG_OXY"/>
</dbReference>
<proteinExistence type="predicted"/>
<dbReference type="InterPro" id="IPR006620">
    <property type="entry name" value="Pro_4_hyd_alph"/>
</dbReference>
<evidence type="ECO:0000256" key="5">
    <source>
        <dbReference type="ARBA" id="ARBA00023002"/>
    </source>
</evidence>
<evidence type="ECO:0000256" key="1">
    <source>
        <dbReference type="ARBA" id="ARBA00001961"/>
    </source>
</evidence>
<keyword evidence="6" id="KW-0408">Iron</keyword>
<evidence type="ECO:0000313" key="8">
    <source>
        <dbReference type="EMBL" id="PCG13284.1"/>
    </source>
</evidence>
<dbReference type="Pfam" id="PF13640">
    <property type="entry name" value="2OG-FeII_Oxy_3"/>
    <property type="match status" value="1"/>
</dbReference>
<dbReference type="GO" id="GO:0004656">
    <property type="term" value="F:procollagen-proline 4-dioxygenase activity"/>
    <property type="evidence" value="ECO:0007669"/>
    <property type="project" value="TreeGrafter"/>
</dbReference>
<dbReference type="PANTHER" id="PTHR10869:SF246">
    <property type="entry name" value="TRANSMEMBRANE PROLYL 4-HYDROXYLASE"/>
    <property type="match status" value="1"/>
</dbReference>
<name>A0A2A4I5H1_9SPHN</name>
<dbReference type="InterPro" id="IPR045054">
    <property type="entry name" value="P4HA-like"/>
</dbReference>
<evidence type="ECO:0000259" key="7">
    <source>
        <dbReference type="PROSITE" id="PS51471"/>
    </source>
</evidence>
<keyword evidence="5" id="KW-0560">Oxidoreductase</keyword>
<evidence type="ECO:0000256" key="4">
    <source>
        <dbReference type="ARBA" id="ARBA00022964"/>
    </source>
</evidence>
<feature type="domain" description="Fe2OG dioxygenase" evidence="7">
    <location>
        <begin position="178"/>
        <end position="278"/>
    </location>
</feature>
<sequence length="288" mass="29797">MQLAVWRLVGAPLPRDLPAARALLARAAAIGHVDAALMQVALTANGSGAAAPDWPAALALLRVAAAGDPVAAAQLALVEAMALDDAGRPARAPFGELLSDAPRVVRFRGFLSAAECAHVAGVAAPLLAPARVIDPASGRWVTHPVRTADDAAIGPANEDLVIRAINARIAAASGTDIAAGEPLTVLRYRPGQQYRAHVDTIAGAANQRVMTMLVYLNAGYRGGETHFPAPGLTVVPAPGDALLFRNTLPDGRPDPLSRHAGQPVLAGAKWLATRWIRAAPFDPWALSG</sequence>
<dbReference type="GO" id="GO:0031418">
    <property type="term" value="F:L-ascorbic acid binding"/>
    <property type="evidence" value="ECO:0007669"/>
    <property type="project" value="UniProtKB-KW"/>
</dbReference>
<gene>
    <name evidence="8" type="ORF">COA07_15745</name>
</gene>
<dbReference type="Gene3D" id="2.60.120.620">
    <property type="entry name" value="q2cbj1_9rhob like domain"/>
    <property type="match status" value="1"/>
</dbReference>
<organism evidence="8 9">
    <name type="scientific">Sphingomonas adhaesiva</name>
    <dbReference type="NCBI Taxonomy" id="28212"/>
    <lineage>
        <taxon>Bacteria</taxon>
        <taxon>Pseudomonadati</taxon>
        <taxon>Pseudomonadota</taxon>
        <taxon>Alphaproteobacteria</taxon>
        <taxon>Sphingomonadales</taxon>
        <taxon>Sphingomonadaceae</taxon>
        <taxon>Sphingomonas</taxon>
    </lineage>
</organism>
<evidence type="ECO:0000313" key="9">
    <source>
        <dbReference type="Proteomes" id="UP000218323"/>
    </source>
</evidence>
<evidence type="ECO:0000256" key="2">
    <source>
        <dbReference type="ARBA" id="ARBA00022723"/>
    </source>
</evidence>
<dbReference type="PANTHER" id="PTHR10869">
    <property type="entry name" value="PROLYL 4-HYDROXYLASE ALPHA SUBUNIT"/>
    <property type="match status" value="1"/>
</dbReference>
<protein>
    <submittedName>
        <fullName evidence="8">Proline hydroxylase</fullName>
    </submittedName>
</protein>
<comment type="caution">
    <text evidence="8">The sequence shown here is derived from an EMBL/GenBank/DDBJ whole genome shotgun (WGS) entry which is preliminary data.</text>
</comment>
<dbReference type="GO" id="GO:0005506">
    <property type="term" value="F:iron ion binding"/>
    <property type="evidence" value="ECO:0007669"/>
    <property type="project" value="InterPro"/>
</dbReference>
<dbReference type="EMBL" id="NWVC01000010">
    <property type="protein sequence ID" value="PCG13284.1"/>
    <property type="molecule type" value="Genomic_DNA"/>
</dbReference>
<reference evidence="8 9" key="1">
    <citation type="submission" date="2017-09" db="EMBL/GenBank/DDBJ databases">
        <title>Sphingomonas adhaesiva DSM 7418, whole genome shotgun sequence.</title>
        <authorList>
            <person name="Feng G."/>
            <person name="Zhu H."/>
        </authorList>
    </citation>
    <scope>NUCLEOTIDE SEQUENCE [LARGE SCALE GENOMIC DNA]</scope>
    <source>
        <strain evidence="8 9">DSM 7418</strain>
    </source>
</reference>
<dbReference type="PROSITE" id="PS51471">
    <property type="entry name" value="FE2OG_OXY"/>
    <property type="match status" value="1"/>
</dbReference>
<dbReference type="Proteomes" id="UP000218323">
    <property type="component" value="Unassembled WGS sequence"/>
</dbReference>
<keyword evidence="2" id="KW-0479">Metal-binding</keyword>
<accession>A0A2A4I5H1</accession>
<dbReference type="InterPro" id="IPR005123">
    <property type="entry name" value="Oxoglu/Fe-dep_dioxygenase_dom"/>
</dbReference>
<keyword evidence="3" id="KW-0847">Vitamin C</keyword>
<comment type="cofactor">
    <cofactor evidence="1">
        <name>L-ascorbate</name>
        <dbReference type="ChEBI" id="CHEBI:38290"/>
    </cofactor>
</comment>
<dbReference type="SMART" id="SM00702">
    <property type="entry name" value="P4Hc"/>
    <property type="match status" value="1"/>
</dbReference>
<keyword evidence="9" id="KW-1185">Reference proteome</keyword>
<evidence type="ECO:0000256" key="6">
    <source>
        <dbReference type="ARBA" id="ARBA00023004"/>
    </source>
</evidence>
<keyword evidence="4" id="KW-0223">Dioxygenase</keyword>
<evidence type="ECO:0000256" key="3">
    <source>
        <dbReference type="ARBA" id="ARBA00022896"/>
    </source>
</evidence>